<accession>A0ABU8MVX3</accession>
<comment type="subcellular location">
    <subcellularLocation>
        <location evidence="1">Cell membrane</location>
        <topology evidence="1">Multi-pass membrane protein</topology>
    </subcellularLocation>
</comment>
<dbReference type="InterPro" id="IPR051907">
    <property type="entry name" value="DoxX-like_oxidoreductase"/>
</dbReference>
<evidence type="ECO:0000256" key="4">
    <source>
        <dbReference type="ARBA" id="ARBA00022692"/>
    </source>
</evidence>
<dbReference type="RefSeq" id="WP_337698026.1">
    <property type="nucleotide sequence ID" value="NZ_JBBEGN010000023.1"/>
</dbReference>
<dbReference type="PANTHER" id="PTHR33452:SF4">
    <property type="entry name" value="BLL4328 PROTEIN"/>
    <property type="match status" value="1"/>
</dbReference>
<feature type="transmembrane region" description="Helical" evidence="7">
    <location>
        <begin position="74"/>
        <end position="93"/>
    </location>
</feature>
<evidence type="ECO:0000313" key="8">
    <source>
        <dbReference type="EMBL" id="MEJ2871458.1"/>
    </source>
</evidence>
<feature type="transmembrane region" description="Helical" evidence="7">
    <location>
        <begin position="48"/>
        <end position="67"/>
    </location>
</feature>
<reference evidence="8 9" key="1">
    <citation type="submission" date="2024-03" db="EMBL/GenBank/DDBJ databases">
        <title>Actinomycetospora sp. OC33-EN08, a novel actinomycete isolated from wild orchid (Aerides multiflora).</title>
        <authorList>
            <person name="Suriyachadkun C."/>
        </authorList>
    </citation>
    <scope>NUCLEOTIDE SEQUENCE [LARGE SCALE GENOMIC DNA]</scope>
    <source>
        <strain evidence="8 9">OC33-EN08</strain>
    </source>
</reference>
<organism evidence="8 9">
    <name type="scientific">Actinomycetospora aurantiaca</name>
    <dbReference type="NCBI Taxonomy" id="3129233"/>
    <lineage>
        <taxon>Bacteria</taxon>
        <taxon>Bacillati</taxon>
        <taxon>Actinomycetota</taxon>
        <taxon>Actinomycetes</taxon>
        <taxon>Pseudonocardiales</taxon>
        <taxon>Pseudonocardiaceae</taxon>
        <taxon>Actinomycetospora</taxon>
    </lineage>
</organism>
<keyword evidence="9" id="KW-1185">Reference proteome</keyword>
<gene>
    <name evidence="8" type="ORF">WCD74_27110</name>
</gene>
<evidence type="ECO:0000256" key="7">
    <source>
        <dbReference type="SAM" id="Phobius"/>
    </source>
</evidence>
<dbReference type="PANTHER" id="PTHR33452">
    <property type="entry name" value="OXIDOREDUCTASE CATD-RELATED"/>
    <property type="match status" value="1"/>
</dbReference>
<name>A0ABU8MVX3_9PSEU</name>
<evidence type="ECO:0000256" key="5">
    <source>
        <dbReference type="ARBA" id="ARBA00022989"/>
    </source>
</evidence>
<keyword evidence="6 7" id="KW-0472">Membrane</keyword>
<evidence type="ECO:0000256" key="2">
    <source>
        <dbReference type="ARBA" id="ARBA00006679"/>
    </source>
</evidence>
<dbReference type="Pfam" id="PF07681">
    <property type="entry name" value="DoxX"/>
    <property type="match status" value="1"/>
</dbReference>
<dbReference type="Proteomes" id="UP001385809">
    <property type="component" value="Unassembled WGS sequence"/>
</dbReference>
<comment type="similarity">
    <text evidence="2">Belongs to the DoxX family.</text>
</comment>
<evidence type="ECO:0000256" key="6">
    <source>
        <dbReference type="ARBA" id="ARBA00023136"/>
    </source>
</evidence>
<keyword evidence="5 7" id="KW-1133">Transmembrane helix</keyword>
<comment type="caution">
    <text evidence="8">The sequence shown here is derived from an EMBL/GenBank/DDBJ whole genome shotgun (WGS) entry which is preliminary data.</text>
</comment>
<evidence type="ECO:0000256" key="1">
    <source>
        <dbReference type="ARBA" id="ARBA00004651"/>
    </source>
</evidence>
<evidence type="ECO:0000256" key="3">
    <source>
        <dbReference type="ARBA" id="ARBA00022475"/>
    </source>
</evidence>
<keyword evidence="4 7" id="KW-0812">Transmembrane</keyword>
<evidence type="ECO:0000313" key="9">
    <source>
        <dbReference type="Proteomes" id="UP001385809"/>
    </source>
</evidence>
<proteinExistence type="inferred from homology"/>
<feature type="transmembrane region" description="Helical" evidence="7">
    <location>
        <begin position="105"/>
        <end position="125"/>
    </location>
</feature>
<feature type="transmembrane region" description="Helical" evidence="7">
    <location>
        <begin position="21"/>
        <end position="42"/>
    </location>
</feature>
<protein>
    <submittedName>
        <fullName evidence="8">DoxX family protein</fullName>
    </submittedName>
</protein>
<sequence>MAVPVRASEAILGSARPWVLLAFRIVVTVLFLLHPASALGLLDGSAPAAPMIAISAVEIVCVLLVAVGLYTRVAAFLLSGMMAFAFFVIHTSAGWNWIDNGGEPAALYCWVFLLLVVLGPGPLSLDRRRLGD</sequence>
<keyword evidence="3" id="KW-1003">Cell membrane</keyword>
<dbReference type="EMBL" id="JBBEGN010000023">
    <property type="protein sequence ID" value="MEJ2871458.1"/>
    <property type="molecule type" value="Genomic_DNA"/>
</dbReference>
<dbReference type="InterPro" id="IPR032808">
    <property type="entry name" value="DoxX"/>
</dbReference>